<protein>
    <submittedName>
        <fullName evidence="3">Uncharacterized protein</fullName>
    </submittedName>
</protein>
<organism evidence="2 3">
    <name type="scientific">Panagrolaimus davidi</name>
    <dbReference type="NCBI Taxonomy" id="227884"/>
    <lineage>
        <taxon>Eukaryota</taxon>
        <taxon>Metazoa</taxon>
        <taxon>Ecdysozoa</taxon>
        <taxon>Nematoda</taxon>
        <taxon>Chromadorea</taxon>
        <taxon>Rhabditida</taxon>
        <taxon>Tylenchina</taxon>
        <taxon>Panagrolaimomorpha</taxon>
        <taxon>Panagrolaimoidea</taxon>
        <taxon>Panagrolaimidae</taxon>
        <taxon>Panagrolaimus</taxon>
    </lineage>
</organism>
<feature type="region of interest" description="Disordered" evidence="1">
    <location>
        <begin position="1"/>
        <end position="20"/>
    </location>
</feature>
<name>A0A914Q625_9BILA</name>
<proteinExistence type="predicted"/>
<dbReference type="Proteomes" id="UP000887578">
    <property type="component" value="Unplaced"/>
</dbReference>
<accession>A0A914Q625</accession>
<reference evidence="3" key="1">
    <citation type="submission" date="2022-11" db="UniProtKB">
        <authorList>
            <consortium name="WormBaseParasite"/>
        </authorList>
    </citation>
    <scope>IDENTIFICATION</scope>
</reference>
<evidence type="ECO:0000313" key="2">
    <source>
        <dbReference type="Proteomes" id="UP000887578"/>
    </source>
</evidence>
<dbReference type="WBParaSite" id="PDA_v2.g26841.t1">
    <property type="protein sequence ID" value="PDA_v2.g26841.t1"/>
    <property type="gene ID" value="PDA_v2.g26841"/>
</dbReference>
<dbReference type="AlphaFoldDB" id="A0A914Q625"/>
<evidence type="ECO:0000313" key="3">
    <source>
        <dbReference type="WBParaSite" id="PDA_v2.g26841.t1"/>
    </source>
</evidence>
<sequence>MKRKHPDNSTEDVPSRRRQDPYWEQFKASGLASADVTHESLRKKMDGFSKKYLMFPSLWDLRTRCEPNMTYERFVTLTKRALSDFYSKEFICDVPSYPEYMKLFRAQHKPFDRLMEWQNCPEIFDDLYIAQAGMKDFEPMLKEALCFPHSYLQQCCWYYEEFSGTPMTRQLHQQFRFNQKLYRQIKTLENHTVAEWFEAVIQTNDLRFIVQNVEARIGHEIEEQIDVEKLNPELWQMYIKYLLINNQLLAEEVYYRFRRLFINDRSLASYFPNFRGKLSDEAKAAMEEMKYNTPYVFKALPSAPVTIYNRPAARQVLPFRNSLMHYILTNASQNVLKKLYSSCKYFYFAKRKLLCHSLYIRKGLKLHYFRNSMSSTGEEPEFAEIDKLIVQNTMIVQHSKNPNLLHLILPKLEACSIRFLRITSQTFSVNEYDFLTSGGKIMKLVFQNVSIFDENGEPIVLEHLLYNLPLAVYIDAPLKTRTTDETETMLFNWDKPQKLHVFCILLDDTLMEIFEPMKLFNFFERLVVNVKKSTNVLQIEKGNENTLNYLEDLIQATEIYKHRNGGKAPPKVLILNASLF</sequence>
<evidence type="ECO:0000256" key="1">
    <source>
        <dbReference type="SAM" id="MobiDB-lite"/>
    </source>
</evidence>
<keyword evidence="2" id="KW-1185">Reference proteome</keyword>